<proteinExistence type="predicted"/>
<protein>
    <recommendedName>
        <fullName evidence="4">G-protein coupled receptors family 3 profile domain-containing protein</fullName>
    </recommendedName>
</protein>
<name>A0ABW0Q4S9_9BURK</name>
<evidence type="ECO:0000313" key="3">
    <source>
        <dbReference type="Proteomes" id="UP001596084"/>
    </source>
</evidence>
<organism evidence="2 3">
    <name type="scientific">Polaromonas jejuensis</name>
    <dbReference type="NCBI Taxonomy" id="457502"/>
    <lineage>
        <taxon>Bacteria</taxon>
        <taxon>Pseudomonadati</taxon>
        <taxon>Pseudomonadota</taxon>
        <taxon>Betaproteobacteria</taxon>
        <taxon>Burkholderiales</taxon>
        <taxon>Comamonadaceae</taxon>
        <taxon>Polaromonas</taxon>
    </lineage>
</organism>
<comment type="caution">
    <text evidence="2">The sequence shown here is derived from an EMBL/GenBank/DDBJ whole genome shotgun (WGS) entry which is preliminary data.</text>
</comment>
<keyword evidence="1" id="KW-0812">Transmembrane</keyword>
<reference evidence="3" key="1">
    <citation type="journal article" date="2019" name="Int. J. Syst. Evol. Microbiol.">
        <title>The Global Catalogue of Microorganisms (GCM) 10K type strain sequencing project: providing services to taxonomists for standard genome sequencing and annotation.</title>
        <authorList>
            <consortium name="The Broad Institute Genomics Platform"/>
            <consortium name="The Broad Institute Genome Sequencing Center for Infectious Disease"/>
            <person name="Wu L."/>
            <person name="Ma J."/>
        </authorList>
    </citation>
    <scope>NUCLEOTIDE SEQUENCE [LARGE SCALE GENOMIC DNA]</scope>
    <source>
        <strain evidence="3">CGMCC 4.7277</strain>
    </source>
</reference>
<keyword evidence="1" id="KW-0472">Membrane</keyword>
<keyword evidence="1" id="KW-1133">Transmembrane helix</keyword>
<feature type="transmembrane region" description="Helical" evidence="1">
    <location>
        <begin position="42"/>
        <end position="64"/>
    </location>
</feature>
<accession>A0ABW0Q4S9</accession>
<dbReference type="RefSeq" id="WP_068835471.1">
    <property type="nucleotide sequence ID" value="NZ_JBHSMX010000006.1"/>
</dbReference>
<dbReference type="Proteomes" id="UP001596084">
    <property type="component" value="Unassembled WGS sequence"/>
</dbReference>
<keyword evidence="3" id="KW-1185">Reference proteome</keyword>
<gene>
    <name evidence="2" type="ORF">ACFPP7_02945</name>
</gene>
<dbReference type="EMBL" id="JBHSMX010000006">
    <property type="protein sequence ID" value="MFC5519876.1"/>
    <property type="molecule type" value="Genomic_DNA"/>
</dbReference>
<feature type="transmembrane region" description="Helical" evidence="1">
    <location>
        <begin position="76"/>
        <end position="97"/>
    </location>
</feature>
<evidence type="ECO:0000256" key="1">
    <source>
        <dbReference type="SAM" id="Phobius"/>
    </source>
</evidence>
<sequence>MGAIAASVAYIIAGHHWGSVPHLPGTKLDEKFDPAAYTGVPWSVQATLVALVYPIVLSFIALMLQRRAHSTVALRVYVLDSAVVPAGASSIGLLLAMGMQYFATPYSTPCFLAEHMASLLVMNGTWFATNVFLTGFFLSRTVRFIQEEEQRHAYTRVAVDVVLRAELTSAMKQHIFVNAPYADWGFKIESVDSDSQPQVRMFRLWDGEPAAQRDLKGSLVLHDVHLHLLKWAVRSWCKRARLQQHGGNRPAPLICFPPMVGQDATGQVVLCSVENGPSLTAFERVLVRAAFFYRPSRQGTLSLSTKKMLEEIGVEVEAAAEQHRFGAAEDGLRNVIRLHKTLLLASAVDSKGAAENAATIGTSPYAWGESSFDIEWLKPYREIGRIAVGHLDQDSRLLRTLAIVPASIAAELPPKPEKLVINAMLVGMNLTNQLGGWWTRKADASLAPGATSFSGMLPAPLSKVYEQALIAFVGSWGHLRIRVSESKNADGAEAWAVLTARALVYAKHIDNSGEMFLKAVSRGDEVASSWLLDSFMKWWGNRQHELEYGDPDEFQVRHVTLSLADKAWPEAQSFLWDGGMPVTVDTAGKALSLAIRRYWESMRLYVALLLIHNAGPNPAPDCRELRFAAALIKGTAQHHGGNADCWPVDDVDAVTTAVLGTVFGVETVASRIDGFAEKLRWDNEAPEVSGWIYGWSGTPTDLESMKRAQATLLVAVAVPRGRRIGENKKLVESWWKDLDKLESVARYCQDLRREVLSNDFNSATPAVMALQTHLGTTGRIRSARFAVARTMRGLRKVALHERVITLRALDVKEYEVRRLAEAIAAHAFDPQHWPSVPGTTVHFVPRLVADQQSVTFKDDKKRYVLGIPQQPDAGLAEHMAEYVRRHALGWSFSKRVADAGVAPANVLSLRNNHQATVAELQVFISTVGALCTALRSAGADPVVLVGQAAPASYLHPYRWGPGSWQCPLPPGVTLRNGDPSKGEPAAAFVNETPVYEFDTPNGDCYVVPSAMVKTLEVGGSGTSSALSIRWTQLNDERLTFVVSWNARFR</sequence>
<evidence type="ECO:0000313" key="2">
    <source>
        <dbReference type="EMBL" id="MFC5519876.1"/>
    </source>
</evidence>
<evidence type="ECO:0008006" key="4">
    <source>
        <dbReference type="Google" id="ProtNLM"/>
    </source>
</evidence>